<dbReference type="EMBL" id="JAQIPB010000009">
    <property type="protein sequence ID" value="MDA7418298.1"/>
    <property type="molecule type" value="Genomic_DNA"/>
</dbReference>
<feature type="chain" id="PRO_5042190244" evidence="1">
    <location>
        <begin position="21"/>
        <end position="359"/>
    </location>
</feature>
<gene>
    <name evidence="3" type="ORF">PGB34_18175</name>
</gene>
<dbReference type="Proteomes" id="UP001212602">
    <property type="component" value="Unassembled WGS sequence"/>
</dbReference>
<dbReference type="SUPFAM" id="SSF53850">
    <property type="entry name" value="Periplasmic binding protein-like II"/>
    <property type="match status" value="1"/>
</dbReference>
<dbReference type="Gene3D" id="3.40.190.10">
    <property type="entry name" value="Periplasmic binding protein-like II"/>
    <property type="match status" value="2"/>
</dbReference>
<dbReference type="RefSeq" id="WP_271429516.1">
    <property type="nucleotide sequence ID" value="NZ_JAQIPB010000009.1"/>
</dbReference>
<name>A0AAE3NBI2_9BURK</name>
<keyword evidence="1" id="KW-0732">Signal</keyword>
<dbReference type="AlphaFoldDB" id="A0AAE3NBI2"/>
<evidence type="ECO:0000256" key="1">
    <source>
        <dbReference type="SAM" id="SignalP"/>
    </source>
</evidence>
<evidence type="ECO:0000259" key="2">
    <source>
        <dbReference type="Pfam" id="PF09084"/>
    </source>
</evidence>
<feature type="signal peptide" evidence="1">
    <location>
        <begin position="1"/>
        <end position="20"/>
    </location>
</feature>
<comment type="caution">
    <text evidence="3">The sequence shown here is derived from an EMBL/GenBank/DDBJ whole genome shotgun (WGS) entry which is preliminary data.</text>
</comment>
<dbReference type="Pfam" id="PF09084">
    <property type="entry name" value="NMT1"/>
    <property type="match status" value="1"/>
</dbReference>
<accession>A0AAE3NBI2</accession>
<reference evidence="3" key="1">
    <citation type="submission" date="2023-01" db="EMBL/GenBank/DDBJ databases">
        <title>Xenophilus mangrovi sp. nov., isolated from soil of Mangrove nature reserve.</title>
        <authorList>
            <person name="Xu S."/>
            <person name="Liu Z."/>
            <person name="Xu Y."/>
        </authorList>
    </citation>
    <scope>NUCLEOTIDE SEQUENCE</scope>
    <source>
        <strain evidence="3">YW8</strain>
    </source>
</reference>
<dbReference type="GO" id="GO:0009228">
    <property type="term" value="P:thiamine biosynthetic process"/>
    <property type="evidence" value="ECO:0007669"/>
    <property type="project" value="InterPro"/>
</dbReference>
<evidence type="ECO:0000313" key="4">
    <source>
        <dbReference type="Proteomes" id="UP001212602"/>
    </source>
</evidence>
<dbReference type="InterPro" id="IPR015168">
    <property type="entry name" value="SsuA/THI5"/>
</dbReference>
<feature type="domain" description="SsuA/THI5-like" evidence="2">
    <location>
        <begin position="59"/>
        <end position="271"/>
    </location>
</feature>
<sequence length="359" mass="38621">MNFLLLLLRACLRASRRAGAAVALGGSGLAMGLAALPAAAQTPVKMVLNWKYEGAQSWFFLAQDKGYFKAEGLDVSFDQGEGSAASVPKVAAGAYQAGFGDINALIDLASKRPDNAPVGVFMLYNTPPFALVVRADSPIRVPADLEGKTVGGPANDGALKLFPAFARIAKVDASKVTITNMAPNLREQMLSRGQIDAGFGYVTTVSFSARGMGLDPARDLRFIRYGDHGMDLYANTIFFSRSFVKDNPKAVLGFVRALNRAIKEVIANPDAGIDALMKREPLLKRDVEKDKLLATLKNDMSHPEIARIGLGDVDDARLRKNIEIVAEANQLPRAPGVREVFDRSFLPARAERLSATTAP</sequence>
<keyword evidence="4" id="KW-1185">Reference proteome</keyword>
<dbReference type="PANTHER" id="PTHR31528:SF15">
    <property type="entry name" value="RIBOFLAVIN-BINDING PROTEIN RIBY"/>
    <property type="match status" value="1"/>
</dbReference>
<dbReference type="PANTHER" id="PTHR31528">
    <property type="entry name" value="4-AMINO-5-HYDROXYMETHYL-2-METHYLPYRIMIDINE PHOSPHATE SYNTHASE THI11-RELATED"/>
    <property type="match status" value="1"/>
</dbReference>
<dbReference type="InterPro" id="IPR027939">
    <property type="entry name" value="NMT1/THI5"/>
</dbReference>
<evidence type="ECO:0000313" key="3">
    <source>
        <dbReference type="EMBL" id="MDA7418298.1"/>
    </source>
</evidence>
<protein>
    <submittedName>
        <fullName evidence="3">ABC transporter substrate-binding protein</fullName>
    </submittedName>
</protein>
<proteinExistence type="predicted"/>
<organism evidence="3 4">
    <name type="scientific">Xenophilus arseniciresistens</name>
    <dbReference type="NCBI Taxonomy" id="1283306"/>
    <lineage>
        <taxon>Bacteria</taxon>
        <taxon>Pseudomonadati</taxon>
        <taxon>Pseudomonadota</taxon>
        <taxon>Betaproteobacteria</taxon>
        <taxon>Burkholderiales</taxon>
        <taxon>Comamonadaceae</taxon>
        <taxon>Xenophilus</taxon>
    </lineage>
</organism>